<dbReference type="STRING" id="4529.A0A0E0NWM5"/>
<keyword evidence="2" id="KW-1185">Reference proteome</keyword>
<protein>
    <submittedName>
        <fullName evidence="1">Uncharacterized protein</fullName>
    </submittedName>
</protein>
<organism evidence="1 2">
    <name type="scientific">Oryza rufipogon</name>
    <name type="common">Brownbeard rice</name>
    <name type="synonym">Asian wild rice</name>
    <dbReference type="NCBI Taxonomy" id="4529"/>
    <lineage>
        <taxon>Eukaryota</taxon>
        <taxon>Viridiplantae</taxon>
        <taxon>Streptophyta</taxon>
        <taxon>Embryophyta</taxon>
        <taxon>Tracheophyta</taxon>
        <taxon>Spermatophyta</taxon>
        <taxon>Magnoliopsida</taxon>
        <taxon>Liliopsida</taxon>
        <taxon>Poales</taxon>
        <taxon>Poaceae</taxon>
        <taxon>BOP clade</taxon>
        <taxon>Oryzoideae</taxon>
        <taxon>Oryzeae</taxon>
        <taxon>Oryzinae</taxon>
        <taxon>Oryza</taxon>
    </lineage>
</organism>
<dbReference type="Gramene" id="ORUFI03G22390.1">
    <property type="protein sequence ID" value="ORUFI03G22390.1"/>
    <property type="gene ID" value="ORUFI03G22390"/>
</dbReference>
<dbReference type="EnsemblPlants" id="ORUFI03G22390.1">
    <property type="protein sequence ID" value="ORUFI03G22390.1"/>
    <property type="gene ID" value="ORUFI03G22390"/>
</dbReference>
<proteinExistence type="predicted"/>
<accession>A0A0E0NWM5</accession>
<evidence type="ECO:0000313" key="1">
    <source>
        <dbReference type="EnsemblPlants" id="ORUFI03G22390.1"/>
    </source>
</evidence>
<sequence length="138" mass="14575">MRLGVVAARVGEEEAEVSHGDGRVWRRLALGRPAPPADGARPSGGESATAVSRWLARRSAASPERPSAVACGGLHEDARRSAMANSLGRIAAVEGVHHVRRAVAALIRPSSHHQRRRAAFRPRPSHLFAMSAAAASLT</sequence>
<reference evidence="1" key="2">
    <citation type="submission" date="2015-06" db="UniProtKB">
        <authorList>
            <consortium name="EnsemblPlants"/>
        </authorList>
    </citation>
    <scope>IDENTIFICATION</scope>
</reference>
<evidence type="ECO:0000313" key="2">
    <source>
        <dbReference type="Proteomes" id="UP000008022"/>
    </source>
</evidence>
<reference evidence="2" key="1">
    <citation type="submission" date="2013-06" db="EMBL/GenBank/DDBJ databases">
        <authorList>
            <person name="Zhao Q."/>
        </authorList>
    </citation>
    <scope>NUCLEOTIDE SEQUENCE</scope>
    <source>
        <strain evidence="2">cv. W1943</strain>
    </source>
</reference>
<name>A0A0E0NWM5_ORYRU</name>
<dbReference type="AlphaFoldDB" id="A0A0E0NWM5"/>
<dbReference type="Proteomes" id="UP000008022">
    <property type="component" value="Unassembled WGS sequence"/>
</dbReference>
<dbReference type="HOGENOM" id="CLU_1858536_0_0_1"/>